<dbReference type="PANTHER" id="PTHR43736">
    <property type="entry name" value="ADP-RIBOSE PYROPHOSPHATASE"/>
    <property type="match status" value="1"/>
</dbReference>
<dbReference type="PANTHER" id="PTHR43736:SF1">
    <property type="entry name" value="DIHYDRONEOPTERIN TRIPHOSPHATE DIPHOSPHATASE"/>
    <property type="match status" value="1"/>
</dbReference>
<keyword evidence="1 2" id="KW-0378">Hydrolase</keyword>
<evidence type="ECO:0000313" key="4">
    <source>
        <dbReference type="EMBL" id="KKR14053.1"/>
    </source>
</evidence>
<dbReference type="PRINTS" id="PR00502">
    <property type="entry name" value="NUDIXFAMILY"/>
</dbReference>
<dbReference type="SUPFAM" id="SSF55811">
    <property type="entry name" value="Nudix"/>
    <property type="match status" value="2"/>
</dbReference>
<protein>
    <submittedName>
        <fullName evidence="4">Hydrolase, NUDIX family protein</fullName>
    </submittedName>
</protein>
<dbReference type="AlphaFoldDB" id="A0A0G0NEX0"/>
<evidence type="ECO:0000313" key="5">
    <source>
        <dbReference type="Proteomes" id="UP000034690"/>
    </source>
</evidence>
<comment type="caution">
    <text evidence="4">The sequence shown here is derived from an EMBL/GenBank/DDBJ whole genome shotgun (WGS) entry which is preliminary data.</text>
</comment>
<accession>A0A0G0NEX0</accession>
<reference evidence="4 5" key="1">
    <citation type="journal article" date="2015" name="Nature">
        <title>rRNA introns, odd ribosomes, and small enigmatic genomes across a large radiation of phyla.</title>
        <authorList>
            <person name="Brown C.T."/>
            <person name="Hug L.A."/>
            <person name="Thomas B.C."/>
            <person name="Sharon I."/>
            <person name="Castelle C.J."/>
            <person name="Singh A."/>
            <person name="Wilkins M.J."/>
            <person name="Williams K.H."/>
            <person name="Banfield J.F."/>
        </authorList>
    </citation>
    <scope>NUCLEOTIDE SEQUENCE [LARGE SCALE GENOMIC DNA]</scope>
</reference>
<proteinExistence type="inferred from homology"/>
<evidence type="ECO:0000256" key="2">
    <source>
        <dbReference type="RuleBase" id="RU003476"/>
    </source>
</evidence>
<feature type="domain" description="Nudix hydrolase" evidence="3">
    <location>
        <begin position="163"/>
        <end position="293"/>
    </location>
</feature>
<dbReference type="InterPro" id="IPR020084">
    <property type="entry name" value="NUDIX_hydrolase_CS"/>
</dbReference>
<organism evidence="4 5">
    <name type="scientific">Candidatus Woesebacteria bacterium GW2011_GWA1_39_21b</name>
    <dbReference type="NCBI Taxonomy" id="1618551"/>
    <lineage>
        <taxon>Bacteria</taxon>
        <taxon>Candidatus Woeseibacteriota</taxon>
    </lineage>
</organism>
<dbReference type="Gene3D" id="3.90.79.10">
    <property type="entry name" value="Nucleoside Triphosphate Pyrophosphohydrolase"/>
    <property type="match status" value="2"/>
</dbReference>
<gene>
    <name evidence="4" type="ORF">UT40_C0006G0043</name>
</gene>
<evidence type="ECO:0000259" key="3">
    <source>
        <dbReference type="PROSITE" id="PS51462"/>
    </source>
</evidence>
<dbReference type="InterPro" id="IPR000086">
    <property type="entry name" value="NUDIX_hydrolase_dom"/>
</dbReference>
<dbReference type="InterPro" id="IPR015797">
    <property type="entry name" value="NUDIX_hydrolase-like_dom_sf"/>
</dbReference>
<dbReference type="PROSITE" id="PS00893">
    <property type="entry name" value="NUDIX_BOX"/>
    <property type="match status" value="1"/>
</dbReference>
<dbReference type="InterPro" id="IPR020476">
    <property type="entry name" value="Nudix_hydrolase"/>
</dbReference>
<dbReference type="Proteomes" id="UP000034690">
    <property type="component" value="Unassembled WGS sequence"/>
</dbReference>
<sequence length="303" mass="34534">MLVPNNMATKSERHVKELIKRKPPLVVVNAVIQEGEKVLLIKRGKEPYKGGWVVPGGHVGVKEDLEEAIVREVEEETGLKVKIVGIIHTEADKAGFDPRGYHLAITFLVYPIGGKLVKTDEAQEVRWFKLGGLPDGLVLGCEKYFQETITKEQQTVELVKYIPPMPMVNQIIYRNNFEILLGKRNKPPYWSEWALSGGHFSYKETIEEASTRKAKEETGLVVEVEDIIDVYSDFGVDPRSRNLVITHLCKVTGGDLKVGNDFSEFYWYDLRKELTNDRKVFNKGFLRAIEMAKMRLVERQNGD</sequence>
<dbReference type="GO" id="GO:0016787">
    <property type="term" value="F:hydrolase activity"/>
    <property type="evidence" value="ECO:0007669"/>
    <property type="project" value="UniProtKB-KW"/>
</dbReference>
<name>A0A0G0NEX0_9BACT</name>
<dbReference type="PROSITE" id="PS51462">
    <property type="entry name" value="NUDIX"/>
    <property type="match status" value="2"/>
</dbReference>
<dbReference type="EMBL" id="LBWQ01000006">
    <property type="protein sequence ID" value="KKR14053.1"/>
    <property type="molecule type" value="Genomic_DNA"/>
</dbReference>
<dbReference type="CDD" id="cd02883">
    <property type="entry name" value="NUDIX_Hydrolase"/>
    <property type="match status" value="1"/>
</dbReference>
<dbReference type="Pfam" id="PF00293">
    <property type="entry name" value="NUDIX"/>
    <property type="match status" value="2"/>
</dbReference>
<feature type="domain" description="Nudix hydrolase" evidence="3">
    <location>
        <begin position="22"/>
        <end position="150"/>
    </location>
</feature>
<comment type="similarity">
    <text evidence="2">Belongs to the Nudix hydrolase family.</text>
</comment>
<evidence type="ECO:0000256" key="1">
    <source>
        <dbReference type="ARBA" id="ARBA00022801"/>
    </source>
</evidence>